<comment type="caution">
    <text evidence="6">The sequence shown here is derived from an EMBL/GenBank/DDBJ whole genome shotgun (WGS) entry which is preliminary data.</text>
</comment>
<evidence type="ECO:0000256" key="4">
    <source>
        <dbReference type="RuleBase" id="RU003619"/>
    </source>
</evidence>
<dbReference type="Gramene" id="OIT30845">
    <property type="protein sequence ID" value="OIT30845"/>
    <property type="gene ID" value="A4A49_63626"/>
</dbReference>
<feature type="non-terminal residue" evidence="6">
    <location>
        <position position="1"/>
    </location>
</feature>
<evidence type="ECO:0000313" key="6">
    <source>
        <dbReference type="EMBL" id="OIT30845.1"/>
    </source>
</evidence>
<dbReference type="GO" id="GO:1990904">
    <property type="term" value="C:ribonucleoprotein complex"/>
    <property type="evidence" value="ECO:0007669"/>
    <property type="project" value="UniProtKB-KW"/>
</dbReference>
<feature type="domain" description="Small ribosomal subunit protein uS7" evidence="5">
    <location>
        <begin position="4"/>
        <end position="78"/>
    </location>
</feature>
<dbReference type="GO" id="GO:0003735">
    <property type="term" value="F:structural constituent of ribosome"/>
    <property type="evidence" value="ECO:0007669"/>
    <property type="project" value="InterPro"/>
</dbReference>
<proteinExistence type="inferred from homology"/>
<dbReference type="SUPFAM" id="SSF47973">
    <property type="entry name" value="Ribosomal protein S7"/>
    <property type="match status" value="1"/>
</dbReference>
<evidence type="ECO:0000256" key="3">
    <source>
        <dbReference type="ARBA" id="ARBA00023274"/>
    </source>
</evidence>
<dbReference type="InterPro" id="IPR023798">
    <property type="entry name" value="Ribosomal_uS7_dom"/>
</dbReference>
<dbReference type="SMR" id="A0A314KNU5"/>
<organism evidence="6 7">
    <name type="scientific">Nicotiana attenuata</name>
    <name type="common">Coyote tobacco</name>
    <dbReference type="NCBI Taxonomy" id="49451"/>
    <lineage>
        <taxon>Eukaryota</taxon>
        <taxon>Viridiplantae</taxon>
        <taxon>Streptophyta</taxon>
        <taxon>Embryophyta</taxon>
        <taxon>Tracheophyta</taxon>
        <taxon>Spermatophyta</taxon>
        <taxon>Magnoliopsida</taxon>
        <taxon>eudicotyledons</taxon>
        <taxon>Gunneridae</taxon>
        <taxon>Pentapetalae</taxon>
        <taxon>asterids</taxon>
        <taxon>lamiids</taxon>
        <taxon>Solanales</taxon>
        <taxon>Solanaceae</taxon>
        <taxon>Nicotianoideae</taxon>
        <taxon>Nicotianeae</taxon>
        <taxon>Nicotiana</taxon>
    </lineage>
</organism>
<dbReference type="GO" id="GO:0006412">
    <property type="term" value="P:translation"/>
    <property type="evidence" value="ECO:0007669"/>
    <property type="project" value="InterPro"/>
</dbReference>
<dbReference type="Proteomes" id="UP000187609">
    <property type="component" value="Unassembled WGS sequence"/>
</dbReference>
<dbReference type="AlphaFoldDB" id="A0A314KNU5"/>
<dbReference type="GO" id="GO:0003723">
    <property type="term" value="F:RNA binding"/>
    <property type="evidence" value="ECO:0007669"/>
    <property type="project" value="InterPro"/>
</dbReference>
<keyword evidence="2 4" id="KW-0689">Ribosomal protein</keyword>
<dbReference type="Pfam" id="PF00177">
    <property type="entry name" value="Ribosomal_S7"/>
    <property type="match status" value="1"/>
</dbReference>
<evidence type="ECO:0000256" key="1">
    <source>
        <dbReference type="ARBA" id="ARBA00007151"/>
    </source>
</evidence>
<dbReference type="Gene3D" id="1.10.455.10">
    <property type="entry name" value="Ribosomal protein S7 domain"/>
    <property type="match status" value="1"/>
</dbReference>
<gene>
    <name evidence="6" type="primary">RPS5_3</name>
    <name evidence="6" type="ORF">A4A49_63626</name>
</gene>
<dbReference type="InterPro" id="IPR000235">
    <property type="entry name" value="Ribosomal_uS7"/>
</dbReference>
<comment type="similarity">
    <text evidence="1 4">Belongs to the universal ribosomal protein uS7 family.</text>
</comment>
<evidence type="ECO:0000313" key="7">
    <source>
        <dbReference type="Proteomes" id="UP000187609"/>
    </source>
</evidence>
<accession>A0A314KNU5</accession>
<sequence>TASKHPVYMPHTAGRYQAKRFRKAQCPIVKRLTNSLMMHGRNNGKKLMAIRIIKHAMEIIHLLTDQNPIQVIVDDVINRCTLMIGA</sequence>
<protein>
    <submittedName>
        <fullName evidence="6">40s ribosomal protein s5</fullName>
    </submittedName>
</protein>
<dbReference type="EMBL" id="MJEQ01001412">
    <property type="protein sequence ID" value="OIT30845.1"/>
    <property type="molecule type" value="Genomic_DNA"/>
</dbReference>
<dbReference type="GO" id="GO:0005840">
    <property type="term" value="C:ribosome"/>
    <property type="evidence" value="ECO:0007669"/>
    <property type="project" value="UniProtKB-KW"/>
</dbReference>
<name>A0A314KNU5_NICAT</name>
<evidence type="ECO:0000256" key="2">
    <source>
        <dbReference type="ARBA" id="ARBA00022980"/>
    </source>
</evidence>
<dbReference type="PROSITE" id="PS00052">
    <property type="entry name" value="RIBOSOMAL_S7"/>
    <property type="match status" value="1"/>
</dbReference>
<dbReference type="InterPro" id="IPR020606">
    <property type="entry name" value="Ribosomal_uS7_CS"/>
</dbReference>
<reference evidence="6" key="1">
    <citation type="submission" date="2016-11" db="EMBL/GenBank/DDBJ databases">
        <title>The genome of Nicotiana attenuata.</title>
        <authorList>
            <person name="Xu S."/>
            <person name="Brockmoeller T."/>
            <person name="Gaquerel E."/>
            <person name="Navarro A."/>
            <person name="Kuhl H."/>
            <person name="Gase K."/>
            <person name="Ling Z."/>
            <person name="Zhou W."/>
            <person name="Kreitzer C."/>
            <person name="Stanke M."/>
            <person name="Tang H."/>
            <person name="Lyons E."/>
            <person name="Pandey P."/>
            <person name="Pandey S.P."/>
            <person name="Timmermann B."/>
            <person name="Baldwin I.T."/>
        </authorList>
    </citation>
    <scope>NUCLEOTIDE SEQUENCE [LARGE SCALE GENOMIC DNA]</scope>
    <source>
        <strain evidence="6">UT</strain>
    </source>
</reference>
<dbReference type="InterPro" id="IPR036823">
    <property type="entry name" value="Ribosomal_uS7_dom_sf"/>
</dbReference>
<dbReference type="PANTHER" id="PTHR11205">
    <property type="entry name" value="RIBOSOMAL PROTEIN S7"/>
    <property type="match status" value="1"/>
</dbReference>
<dbReference type="STRING" id="49451.A0A314KNU5"/>
<keyword evidence="7" id="KW-1185">Reference proteome</keyword>
<evidence type="ECO:0000259" key="5">
    <source>
        <dbReference type="Pfam" id="PF00177"/>
    </source>
</evidence>
<keyword evidence="3 4" id="KW-0687">Ribonucleoprotein</keyword>